<dbReference type="Proteomes" id="UP000254834">
    <property type="component" value="Chromosome"/>
</dbReference>
<accession>A0A345ZBF5</accession>
<reference evidence="2 3" key="1">
    <citation type="submission" date="2017-12" db="EMBL/GenBank/DDBJ databases">
        <title>Chromulinavorax destructans is a abundant pathogen of dominant heterotrophic picoflagllates.</title>
        <authorList>
            <person name="Deeg C.M."/>
            <person name="Zimmer M."/>
            <person name="Suttle C.A."/>
        </authorList>
    </citation>
    <scope>NUCLEOTIDE SEQUENCE [LARGE SCALE GENOMIC DNA]</scope>
    <source>
        <strain evidence="2 3">SeV1</strain>
    </source>
</reference>
<evidence type="ECO:0000313" key="2">
    <source>
        <dbReference type="EMBL" id="AXK60622.1"/>
    </source>
</evidence>
<dbReference type="AlphaFoldDB" id="A0A345ZBF5"/>
<feature type="chain" id="PRO_5016591511" evidence="1">
    <location>
        <begin position="22"/>
        <end position="136"/>
    </location>
</feature>
<dbReference type="RefSeq" id="WP_115585637.1">
    <property type="nucleotide sequence ID" value="NZ_CP025544.1"/>
</dbReference>
<evidence type="ECO:0000256" key="1">
    <source>
        <dbReference type="SAM" id="SignalP"/>
    </source>
</evidence>
<dbReference type="KEGG" id="cdes:C0J27_02595"/>
<organism evidence="2 3">
    <name type="scientific">Candidatus Chromulinivorax destructor</name>
    <dbReference type="NCBI Taxonomy" id="2066483"/>
    <lineage>
        <taxon>Bacteria</taxon>
        <taxon>Candidatus Babelota</taxon>
        <taxon>Candidatus Babeliae</taxon>
        <taxon>Candidatus Babeliales</taxon>
        <taxon>Candidatus Chromulinivoraceae</taxon>
        <taxon>Candidatus Chromulinivorax</taxon>
    </lineage>
</organism>
<protein>
    <submittedName>
        <fullName evidence="2">Uncharacterized protein</fullName>
    </submittedName>
</protein>
<name>A0A345ZBF5_9BACT</name>
<keyword evidence="3" id="KW-1185">Reference proteome</keyword>
<sequence>MKKLQLLALSMLLSTSMVMMSKNTTRVQNADGSITTTTCKGNSCTIRENSRNHKKCTSNSCLRHQPHVVIEEVIPTTVVVEEIAPVRTTRTSTVRSSNFPGTRSKKVTEYRTTRPALLTNSDDVVTTTETTTVIQD</sequence>
<feature type="signal peptide" evidence="1">
    <location>
        <begin position="1"/>
        <end position="21"/>
    </location>
</feature>
<gene>
    <name evidence="2" type="ORF">C0J27_02595</name>
</gene>
<dbReference type="EMBL" id="CP025544">
    <property type="protein sequence ID" value="AXK60622.1"/>
    <property type="molecule type" value="Genomic_DNA"/>
</dbReference>
<proteinExistence type="predicted"/>
<keyword evidence="1" id="KW-0732">Signal</keyword>
<evidence type="ECO:0000313" key="3">
    <source>
        <dbReference type="Proteomes" id="UP000254834"/>
    </source>
</evidence>